<dbReference type="EMBL" id="QNRI01000006">
    <property type="protein sequence ID" value="RBO98119.1"/>
    <property type="molecule type" value="Genomic_DNA"/>
</dbReference>
<proteinExistence type="predicted"/>
<sequence length="64" mass="7430">MKSVKFFFICIVVSLLLEFILSSFQVTEMEWWSTIFIVIFTFVGAYIGIGIRTIFDSGKDPLRK</sequence>
<gene>
    <name evidence="2" type="ORF">DES48_106142</name>
</gene>
<protein>
    <submittedName>
        <fullName evidence="2">Uncharacterized protein</fullName>
    </submittedName>
</protein>
<comment type="caution">
    <text evidence="2">The sequence shown here is derived from an EMBL/GenBank/DDBJ whole genome shotgun (WGS) entry which is preliminary data.</text>
</comment>
<keyword evidence="1" id="KW-1133">Transmembrane helix</keyword>
<evidence type="ECO:0000256" key="1">
    <source>
        <dbReference type="SAM" id="Phobius"/>
    </source>
</evidence>
<feature type="transmembrane region" description="Helical" evidence="1">
    <location>
        <begin position="32"/>
        <end position="55"/>
    </location>
</feature>
<dbReference type="Proteomes" id="UP000252254">
    <property type="component" value="Unassembled WGS sequence"/>
</dbReference>
<evidence type="ECO:0000313" key="2">
    <source>
        <dbReference type="EMBL" id="RBO98119.1"/>
    </source>
</evidence>
<dbReference type="AlphaFoldDB" id="A0A366E8N5"/>
<keyword evidence="3" id="KW-1185">Reference proteome</keyword>
<reference evidence="2 3" key="1">
    <citation type="submission" date="2018-06" db="EMBL/GenBank/DDBJ databases">
        <title>Genomic Encyclopedia of Type Strains, Phase IV (KMG-IV): sequencing the most valuable type-strain genomes for metagenomic binning, comparative biology and taxonomic classification.</title>
        <authorList>
            <person name="Goeker M."/>
        </authorList>
    </citation>
    <scope>NUCLEOTIDE SEQUENCE [LARGE SCALE GENOMIC DNA]</scope>
    <source>
        <strain evidence="2 3">DSM 15140</strain>
    </source>
</reference>
<organism evidence="2 3">
    <name type="scientific">Paraliobacillus ryukyuensis</name>
    <dbReference type="NCBI Taxonomy" id="200904"/>
    <lineage>
        <taxon>Bacteria</taxon>
        <taxon>Bacillati</taxon>
        <taxon>Bacillota</taxon>
        <taxon>Bacilli</taxon>
        <taxon>Bacillales</taxon>
        <taxon>Bacillaceae</taxon>
        <taxon>Paraliobacillus</taxon>
    </lineage>
</organism>
<accession>A0A366E8N5</accession>
<keyword evidence="1" id="KW-0812">Transmembrane</keyword>
<evidence type="ECO:0000313" key="3">
    <source>
        <dbReference type="Proteomes" id="UP000252254"/>
    </source>
</evidence>
<name>A0A366E8N5_9BACI</name>
<keyword evidence="1" id="KW-0472">Membrane</keyword>